<dbReference type="STRING" id="310780.SAMN05216267_101962"/>
<feature type="region of interest" description="Disordered" evidence="1">
    <location>
        <begin position="127"/>
        <end position="157"/>
    </location>
</feature>
<feature type="transmembrane region" description="Helical" evidence="2">
    <location>
        <begin position="282"/>
        <end position="300"/>
    </location>
</feature>
<dbReference type="AlphaFoldDB" id="A0A1H8MM38"/>
<keyword evidence="2" id="KW-1133">Transmembrane helix</keyword>
<dbReference type="Pfam" id="PF19877">
    <property type="entry name" value="DUF6350"/>
    <property type="match status" value="1"/>
</dbReference>
<evidence type="ECO:0008006" key="5">
    <source>
        <dbReference type="Google" id="ProtNLM"/>
    </source>
</evidence>
<dbReference type="InterPro" id="IPR045931">
    <property type="entry name" value="DUF6350"/>
</dbReference>
<feature type="transmembrane region" description="Helical" evidence="2">
    <location>
        <begin position="379"/>
        <end position="400"/>
    </location>
</feature>
<feature type="transmembrane region" description="Helical" evidence="2">
    <location>
        <begin position="347"/>
        <end position="372"/>
    </location>
</feature>
<keyword evidence="2" id="KW-0472">Membrane</keyword>
<keyword evidence="2" id="KW-0812">Transmembrane</keyword>
<keyword evidence="4" id="KW-1185">Reference proteome</keyword>
<evidence type="ECO:0000313" key="3">
    <source>
        <dbReference type="EMBL" id="SEO18298.1"/>
    </source>
</evidence>
<feature type="transmembrane region" description="Helical" evidence="2">
    <location>
        <begin position="165"/>
        <end position="184"/>
    </location>
</feature>
<feature type="transmembrane region" description="Helical" evidence="2">
    <location>
        <begin position="99"/>
        <end position="117"/>
    </location>
</feature>
<dbReference type="Proteomes" id="UP000181951">
    <property type="component" value="Unassembled WGS sequence"/>
</dbReference>
<proteinExistence type="predicted"/>
<organism evidence="3 4">
    <name type="scientific">Actinacidiphila rubida</name>
    <dbReference type="NCBI Taxonomy" id="310780"/>
    <lineage>
        <taxon>Bacteria</taxon>
        <taxon>Bacillati</taxon>
        <taxon>Actinomycetota</taxon>
        <taxon>Actinomycetes</taxon>
        <taxon>Kitasatosporales</taxon>
        <taxon>Streptomycetaceae</taxon>
        <taxon>Actinacidiphila</taxon>
    </lineage>
</organism>
<feature type="region of interest" description="Disordered" evidence="1">
    <location>
        <begin position="463"/>
        <end position="511"/>
    </location>
</feature>
<feature type="transmembrane region" description="Helical" evidence="2">
    <location>
        <begin position="412"/>
        <end position="438"/>
    </location>
</feature>
<sequence length="511" mass="50343">MFLAAWDAVTHTTDSRQAHAVTPRPHARWASERVSALTAGVAAAGLGLGVPAVTVLLLWIGSPYPDSGLGGALHLTAALWLLAQGAELVRTGTASGDPAPVALVPLLLSVVPAWLLYRGTSSAIAGERGGEDGAADAAGDSGDTRPDGGRSGADEPPDVRRAVTVAGWVLAGYLTVAAVAAAYASSGPIRVAPLSVPYVPLFAAVAVACGAWSGCGRPPLASWLPLPRGYAEEAAAALRAAAVGCGVLLGGGALLGGAALAWHGGAVAQTYGRLSGPGSGRIAVLLLAAALTPNLAVWAASYALGTGFCVGAGSVVAPAGASGYPLLPSFPLLAALPGTGGGGVLGWATLAVPAAAAGAVAWCAGGAGLGLWRTVRVTCGAALLHGVGLAVAAAWAGGALGDDVLATFGPTWWLTGSAAAAWVLALAVPGALALSWHVAHPAHAWRPRVPSIPRPALPALPAFRRAAPPPSPVPTPVPLPPPADPLPWPTPPPFPPPLPPIPPTAPTTTPD</sequence>
<evidence type="ECO:0000256" key="2">
    <source>
        <dbReference type="SAM" id="Phobius"/>
    </source>
</evidence>
<dbReference type="EMBL" id="FODD01000019">
    <property type="protein sequence ID" value="SEO18298.1"/>
    <property type="molecule type" value="Genomic_DNA"/>
</dbReference>
<feature type="transmembrane region" description="Helical" evidence="2">
    <location>
        <begin position="34"/>
        <end position="60"/>
    </location>
</feature>
<name>A0A1H8MM38_9ACTN</name>
<reference evidence="3 4" key="1">
    <citation type="submission" date="2016-10" db="EMBL/GenBank/DDBJ databases">
        <authorList>
            <person name="de Groot N.N."/>
        </authorList>
    </citation>
    <scope>NUCLEOTIDE SEQUENCE [LARGE SCALE GENOMIC DNA]</scope>
    <source>
        <strain evidence="3 4">CGMCC 4.2026</strain>
    </source>
</reference>
<gene>
    <name evidence="3" type="ORF">SAMN05216267_101962</name>
</gene>
<protein>
    <recommendedName>
        <fullName evidence="5">Integral membrane protein</fullName>
    </recommendedName>
</protein>
<evidence type="ECO:0000256" key="1">
    <source>
        <dbReference type="SAM" id="MobiDB-lite"/>
    </source>
</evidence>
<evidence type="ECO:0000313" key="4">
    <source>
        <dbReference type="Proteomes" id="UP000181951"/>
    </source>
</evidence>
<accession>A0A1H8MM38</accession>
<feature type="compositionally biased region" description="Pro residues" evidence="1">
    <location>
        <begin position="467"/>
        <end position="505"/>
    </location>
</feature>
<feature type="transmembrane region" description="Helical" evidence="2">
    <location>
        <begin position="196"/>
        <end position="215"/>
    </location>
</feature>
<feature type="transmembrane region" description="Helical" evidence="2">
    <location>
        <begin position="236"/>
        <end position="262"/>
    </location>
</feature>
<feature type="transmembrane region" description="Helical" evidence="2">
    <location>
        <begin position="307"/>
        <end position="327"/>
    </location>
</feature>